<evidence type="ECO:0000313" key="2">
    <source>
        <dbReference type="EMBL" id="CAF4452499.1"/>
    </source>
</evidence>
<proteinExistence type="predicted"/>
<dbReference type="AlphaFoldDB" id="A0A815ZEB3"/>
<sequence>GMVYHFGSVDRSQATSTQQSQLFSNQTPLALVIKTNMIIPSELNEVKLSIRRNAFYMLKFILYHEIRGIYIQMKLYTDLNKHIRKGEILSEKDFSKVEQYAMNKINMYINLRKSLYDKYL</sequence>
<organism evidence="1 3">
    <name type="scientific">Didymodactylos carnosus</name>
    <dbReference type="NCBI Taxonomy" id="1234261"/>
    <lineage>
        <taxon>Eukaryota</taxon>
        <taxon>Metazoa</taxon>
        <taxon>Spiralia</taxon>
        <taxon>Gnathifera</taxon>
        <taxon>Rotifera</taxon>
        <taxon>Eurotatoria</taxon>
        <taxon>Bdelloidea</taxon>
        <taxon>Philodinida</taxon>
        <taxon>Philodinidae</taxon>
        <taxon>Didymodactylos</taxon>
    </lineage>
</organism>
<dbReference type="EMBL" id="CAJNOQ010032182">
    <property type="protein sequence ID" value="CAF1583941.1"/>
    <property type="molecule type" value="Genomic_DNA"/>
</dbReference>
<evidence type="ECO:0000313" key="3">
    <source>
        <dbReference type="Proteomes" id="UP000663829"/>
    </source>
</evidence>
<feature type="non-terminal residue" evidence="1">
    <location>
        <position position="1"/>
    </location>
</feature>
<evidence type="ECO:0000313" key="1">
    <source>
        <dbReference type="EMBL" id="CAF1583941.1"/>
    </source>
</evidence>
<name>A0A815ZEB3_9BILA</name>
<reference evidence="1" key="1">
    <citation type="submission" date="2021-02" db="EMBL/GenBank/DDBJ databases">
        <authorList>
            <person name="Nowell W R."/>
        </authorList>
    </citation>
    <scope>NUCLEOTIDE SEQUENCE</scope>
</reference>
<dbReference type="Proteomes" id="UP000663829">
    <property type="component" value="Unassembled WGS sequence"/>
</dbReference>
<dbReference type="EMBL" id="CAJOBC010098193">
    <property type="protein sequence ID" value="CAF4452499.1"/>
    <property type="molecule type" value="Genomic_DNA"/>
</dbReference>
<protein>
    <submittedName>
        <fullName evidence="1">Uncharacterized protein</fullName>
    </submittedName>
</protein>
<accession>A0A815ZEB3</accession>
<dbReference type="Proteomes" id="UP000681722">
    <property type="component" value="Unassembled WGS sequence"/>
</dbReference>
<comment type="caution">
    <text evidence="1">The sequence shown here is derived from an EMBL/GenBank/DDBJ whole genome shotgun (WGS) entry which is preliminary data.</text>
</comment>
<gene>
    <name evidence="1" type="ORF">GPM918_LOCUS41284</name>
    <name evidence="2" type="ORF">SRO942_LOCUS42316</name>
</gene>
<keyword evidence="3" id="KW-1185">Reference proteome</keyword>